<dbReference type="InterPro" id="IPR006426">
    <property type="entry name" value="Asn_synth_AEB"/>
</dbReference>
<evidence type="ECO:0000256" key="2">
    <source>
        <dbReference type="ARBA" id="ARBA00005752"/>
    </source>
</evidence>
<dbReference type="Pfam" id="PF00733">
    <property type="entry name" value="Asn_synthase"/>
    <property type="match status" value="1"/>
</dbReference>
<dbReference type="PIRSF" id="PIRSF001589">
    <property type="entry name" value="Asn_synthetase_glu-h"/>
    <property type="match status" value="1"/>
</dbReference>
<evidence type="ECO:0000259" key="9">
    <source>
        <dbReference type="PROSITE" id="PS51278"/>
    </source>
</evidence>
<dbReference type="SUPFAM" id="SSF52402">
    <property type="entry name" value="Adenine nucleotide alpha hydrolases-like"/>
    <property type="match status" value="1"/>
</dbReference>
<evidence type="ECO:0000256" key="4">
    <source>
        <dbReference type="ARBA" id="ARBA00022741"/>
    </source>
</evidence>
<dbReference type="PROSITE" id="PS51278">
    <property type="entry name" value="GATASE_TYPE_2"/>
    <property type="match status" value="1"/>
</dbReference>
<feature type="domain" description="Glutamine amidotransferase type-2" evidence="9">
    <location>
        <begin position="2"/>
        <end position="217"/>
    </location>
</feature>
<dbReference type="InterPro" id="IPR017932">
    <property type="entry name" value="GATase_2_dom"/>
</dbReference>
<dbReference type="Pfam" id="PF13537">
    <property type="entry name" value="GATase_7"/>
    <property type="match status" value="1"/>
</dbReference>
<evidence type="ECO:0000256" key="7">
    <source>
        <dbReference type="ARBA" id="ARBA00022962"/>
    </source>
</evidence>
<gene>
    <name evidence="10" type="primary">asnB_3</name>
    <name evidence="10" type="ORF">GCM10022224_052370</name>
</gene>
<evidence type="ECO:0000256" key="6">
    <source>
        <dbReference type="ARBA" id="ARBA00022888"/>
    </source>
</evidence>
<keyword evidence="6" id="KW-0028">Amino-acid biosynthesis</keyword>
<keyword evidence="6" id="KW-0061">Asparagine biosynthesis</keyword>
<protein>
    <recommendedName>
        <fullName evidence="3">asparagine synthase (glutamine-hydrolyzing)</fullName>
        <ecNumber evidence="3">6.3.5.4</ecNumber>
    </recommendedName>
</protein>
<dbReference type="EC" id="6.3.5.4" evidence="3"/>
<evidence type="ECO:0000256" key="1">
    <source>
        <dbReference type="ARBA" id="ARBA00005187"/>
    </source>
</evidence>
<name>A0ABP7CA36_9ACTN</name>
<proteinExistence type="inferred from homology"/>
<dbReference type="RefSeq" id="WP_344883397.1">
    <property type="nucleotide sequence ID" value="NZ_BAAAZP010000098.1"/>
</dbReference>
<comment type="pathway">
    <text evidence="1">Amino-acid biosynthesis; L-asparagine biosynthesis; L-asparagine from L-aspartate (L-Gln route): step 1/1.</text>
</comment>
<dbReference type="PANTHER" id="PTHR43284">
    <property type="entry name" value="ASPARAGINE SYNTHETASE (GLUTAMINE-HYDROLYZING)"/>
    <property type="match status" value="1"/>
</dbReference>
<keyword evidence="4" id="KW-0547">Nucleotide-binding</keyword>
<evidence type="ECO:0000256" key="5">
    <source>
        <dbReference type="ARBA" id="ARBA00022840"/>
    </source>
</evidence>
<dbReference type="SUPFAM" id="SSF56235">
    <property type="entry name" value="N-terminal nucleophile aminohydrolases (Ntn hydrolases)"/>
    <property type="match status" value="1"/>
</dbReference>
<comment type="caution">
    <text evidence="10">The sequence shown here is derived from an EMBL/GenBank/DDBJ whole genome shotgun (WGS) entry which is preliminary data.</text>
</comment>
<reference evidence="11" key="1">
    <citation type="journal article" date="2019" name="Int. J. Syst. Evol. Microbiol.">
        <title>The Global Catalogue of Microorganisms (GCM) 10K type strain sequencing project: providing services to taxonomists for standard genome sequencing and annotation.</title>
        <authorList>
            <consortium name="The Broad Institute Genomics Platform"/>
            <consortium name="The Broad Institute Genome Sequencing Center for Infectious Disease"/>
            <person name="Wu L."/>
            <person name="Ma J."/>
        </authorList>
    </citation>
    <scope>NUCLEOTIDE SEQUENCE [LARGE SCALE GENOMIC DNA]</scope>
    <source>
        <strain evidence="11">JCM 16904</strain>
    </source>
</reference>
<comment type="catalytic activity">
    <reaction evidence="8">
        <text>L-aspartate + L-glutamine + ATP + H2O = L-asparagine + L-glutamate + AMP + diphosphate + H(+)</text>
        <dbReference type="Rhea" id="RHEA:12228"/>
        <dbReference type="ChEBI" id="CHEBI:15377"/>
        <dbReference type="ChEBI" id="CHEBI:15378"/>
        <dbReference type="ChEBI" id="CHEBI:29985"/>
        <dbReference type="ChEBI" id="CHEBI:29991"/>
        <dbReference type="ChEBI" id="CHEBI:30616"/>
        <dbReference type="ChEBI" id="CHEBI:33019"/>
        <dbReference type="ChEBI" id="CHEBI:58048"/>
        <dbReference type="ChEBI" id="CHEBI:58359"/>
        <dbReference type="ChEBI" id="CHEBI:456215"/>
        <dbReference type="EC" id="6.3.5.4"/>
    </reaction>
</comment>
<dbReference type="CDD" id="cd01991">
    <property type="entry name" value="Asn_synthase_B_C"/>
    <property type="match status" value="1"/>
</dbReference>
<dbReference type="CDD" id="cd00712">
    <property type="entry name" value="AsnB"/>
    <property type="match status" value="1"/>
</dbReference>
<comment type="similarity">
    <text evidence="2">Belongs to the asparagine synthetase family.</text>
</comment>
<organism evidence="10 11">
    <name type="scientific">Nonomuraea antimicrobica</name>
    <dbReference type="NCBI Taxonomy" id="561173"/>
    <lineage>
        <taxon>Bacteria</taxon>
        <taxon>Bacillati</taxon>
        <taxon>Actinomycetota</taxon>
        <taxon>Actinomycetes</taxon>
        <taxon>Streptosporangiales</taxon>
        <taxon>Streptosporangiaceae</taxon>
        <taxon>Nonomuraea</taxon>
    </lineage>
</organism>
<dbReference type="Gene3D" id="3.40.50.620">
    <property type="entry name" value="HUPs"/>
    <property type="match status" value="1"/>
</dbReference>
<dbReference type="InterPro" id="IPR029055">
    <property type="entry name" value="Ntn_hydrolases_N"/>
</dbReference>
<dbReference type="Gene3D" id="3.60.20.10">
    <property type="entry name" value="Glutamine Phosphoribosylpyrophosphate, subunit 1, domain 1"/>
    <property type="match status" value="1"/>
</dbReference>
<keyword evidence="7" id="KW-0315">Glutamine amidotransferase</keyword>
<dbReference type="InterPro" id="IPR051786">
    <property type="entry name" value="ASN_synthetase/amidase"/>
</dbReference>
<accession>A0ABP7CA36</accession>
<dbReference type="PANTHER" id="PTHR43284:SF1">
    <property type="entry name" value="ASPARAGINE SYNTHETASE"/>
    <property type="match status" value="1"/>
</dbReference>
<evidence type="ECO:0000256" key="8">
    <source>
        <dbReference type="ARBA" id="ARBA00048741"/>
    </source>
</evidence>
<dbReference type="EMBL" id="BAAAZP010000098">
    <property type="protein sequence ID" value="GAA3681623.1"/>
    <property type="molecule type" value="Genomic_DNA"/>
</dbReference>
<evidence type="ECO:0000313" key="10">
    <source>
        <dbReference type="EMBL" id="GAA3681623.1"/>
    </source>
</evidence>
<evidence type="ECO:0000313" key="11">
    <source>
        <dbReference type="Proteomes" id="UP001500902"/>
    </source>
</evidence>
<dbReference type="NCBIfam" id="TIGR01536">
    <property type="entry name" value="asn_synth_AEB"/>
    <property type="match status" value="1"/>
</dbReference>
<dbReference type="Proteomes" id="UP001500902">
    <property type="component" value="Unassembled WGS sequence"/>
</dbReference>
<dbReference type="InterPro" id="IPR014729">
    <property type="entry name" value="Rossmann-like_a/b/a_fold"/>
</dbReference>
<keyword evidence="5" id="KW-0067">ATP-binding</keyword>
<dbReference type="InterPro" id="IPR001962">
    <property type="entry name" value="Asn_synthase"/>
</dbReference>
<sequence>MCGIVGWVDFSRDLRLESGTIAAMTGTMRARGPDGEGVWSCAHAAVGHRRLAVIDPAGGSQPMTAAYGEHGEPVVLTYNGELYNYRELRAELMLRGHRFRTASDTEVLLTAYLEWGADFARRLVGIYAAALWDARREELVLVRDRLGVKPLYFHSYPHGVLFASEPKGILANPLFRPRVREESLPILLNPRLTMPGETPLDGLEQVRPGHVVVVDRAGTHQAPYWRLVSREHTDDLPATVAAVRGLLDDIVAHELRADVPLCTLLSGGLDSSAVTALAQRHTVPGPVRSFSVDFVGAEDDFRPTALRPERDAPYARLAADHLGTDHTEVVLDPRGFAGVHDVTLRARDLPTLGQFDESMYLLFEAVRRHSTVALSGEAADEVFGGYPWFFDPAVVWRDTFPWLGDAPRLADCLAPDLRARLRPEQVERDRYATLLACVPHLDGEGGLEARMREVLYLSMQGPLAYLLDRVDRMSMATGLEVRVPFCDHRLVEYVWNVPWAMKTADGREKSLLRAAMRDVLPAKVLDRPKSGYPASHAPGYGQSVRARIRRLLADRDSPLREALDQDRVWALARSDRDTMTFADTAHMLLPLVETDAWMRAYGVELAG</sequence>
<keyword evidence="11" id="KW-1185">Reference proteome</keyword>
<dbReference type="InterPro" id="IPR033738">
    <property type="entry name" value="AsnB_N"/>
</dbReference>
<evidence type="ECO:0000256" key="3">
    <source>
        <dbReference type="ARBA" id="ARBA00012737"/>
    </source>
</evidence>